<evidence type="ECO:0000256" key="2">
    <source>
        <dbReference type="SAM" id="Phobius"/>
    </source>
</evidence>
<accession>A0A1X6MYS6</accession>
<dbReference type="AlphaFoldDB" id="A0A1X6MYS6"/>
<dbReference type="RefSeq" id="XP_024338301.1">
    <property type="nucleotide sequence ID" value="XM_024479136.1"/>
</dbReference>
<evidence type="ECO:0000313" key="3">
    <source>
        <dbReference type="EMBL" id="OSX61507.1"/>
    </source>
</evidence>
<keyword evidence="2" id="KW-1133">Transmembrane helix</keyword>
<sequence length="442" mass="50095">MAHTLEFGSVSITFQWHNYVALAILSAVVILSLSRIWRARLPHNGDVPTRSDDLSGSSEKKAPKPLRYGSGKLEGGAWDAKGPGYLPDPDPLSNLDLSTASVRDYVYVNKVLRYPYFQTMAHQPMHINDWIEIDREYKWYLDEKARVIREQGKVVIDSLPENDAACTELLETLADYLPKRFPTMFDAIYDNPSEPAIGIVNKVTGESFPDVRTLSGVDALLAVSRLVQDDFLMGRERPDGKIYLVGGLIVFPGSYLLSEKIGQPLHELHGSVPHFNKMLMSVERTMARFAPDRPFERASWMIVDDRELFWHNIISGTMPADMHPKDLFLRIDHQTFRKLPKTRGIMFGVHPVLKRIGDLADSPLVPALLAKIHTEADRELMGYKKSEKYTGVLVPYLQKLTEQQIAKGLVSRKVYLMLVLLSKRPDDVEEAAMFREQANMTT</sequence>
<keyword evidence="2" id="KW-0472">Membrane</keyword>
<gene>
    <name evidence="3" type="ORF">POSPLADRAFT_1046849</name>
</gene>
<evidence type="ECO:0000313" key="4">
    <source>
        <dbReference type="Proteomes" id="UP000194127"/>
    </source>
</evidence>
<dbReference type="STRING" id="670580.A0A1X6MYS6"/>
<dbReference type="Proteomes" id="UP000194127">
    <property type="component" value="Unassembled WGS sequence"/>
</dbReference>
<dbReference type="EMBL" id="KZ110598">
    <property type="protein sequence ID" value="OSX61507.1"/>
    <property type="molecule type" value="Genomic_DNA"/>
</dbReference>
<evidence type="ECO:0000256" key="1">
    <source>
        <dbReference type="SAM" id="MobiDB-lite"/>
    </source>
</evidence>
<proteinExistence type="predicted"/>
<dbReference type="InterPro" id="IPR021848">
    <property type="entry name" value="HODM_asu-like"/>
</dbReference>
<dbReference type="GeneID" id="36324086"/>
<dbReference type="Pfam" id="PF11927">
    <property type="entry name" value="HODM_asu-like"/>
    <property type="match status" value="1"/>
</dbReference>
<protein>
    <submittedName>
        <fullName evidence="3">Uncharacterized protein</fullName>
    </submittedName>
</protein>
<organism evidence="3 4">
    <name type="scientific">Postia placenta MAD-698-R-SB12</name>
    <dbReference type="NCBI Taxonomy" id="670580"/>
    <lineage>
        <taxon>Eukaryota</taxon>
        <taxon>Fungi</taxon>
        <taxon>Dikarya</taxon>
        <taxon>Basidiomycota</taxon>
        <taxon>Agaricomycotina</taxon>
        <taxon>Agaricomycetes</taxon>
        <taxon>Polyporales</taxon>
        <taxon>Adustoporiaceae</taxon>
        <taxon>Rhodonia</taxon>
    </lineage>
</organism>
<feature type="compositionally biased region" description="Basic and acidic residues" evidence="1">
    <location>
        <begin position="49"/>
        <end position="62"/>
    </location>
</feature>
<keyword evidence="2" id="KW-0812">Transmembrane</keyword>
<keyword evidence="4" id="KW-1185">Reference proteome</keyword>
<dbReference type="OrthoDB" id="5043642at2759"/>
<feature type="transmembrane region" description="Helical" evidence="2">
    <location>
        <begin position="16"/>
        <end position="33"/>
    </location>
</feature>
<reference evidence="3 4" key="1">
    <citation type="submission" date="2017-04" db="EMBL/GenBank/DDBJ databases">
        <title>Genome Sequence of the Model Brown-Rot Fungus Postia placenta SB12.</title>
        <authorList>
            <consortium name="DOE Joint Genome Institute"/>
            <person name="Gaskell J."/>
            <person name="Kersten P."/>
            <person name="Larrondo L.F."/>
            <person name="Canessa P."/>
            <person name="Martinez D."/>
            <person name="Hibbett D."/>
            <person name="Schmoll M."/>
            <person name="Kubicek C.P."/>
            <person name="Martinez A.T."/>
            <person name="Yadav J."/>
            <person name="Master E."/>
            <person name="Magnuson J.K."/>
            <person name="James T."/>
            <person name="Yaver D."/>
            <person name="Berka R."/>
            <person name="Labutti K."/>
            <person name="Lipzen A."/>
            <person name="Aerts A."/>
            <person name="Barry K."/>
            <person name="Henrissat B."/>
            <person name="Blanchette R."/>
            <person name="Grigoriev I."/>
            <person name="Cullen D."/>
        </authorList>
    </citation>
    <scope>NUCLEOTIDE SEQUENCE [LARGE SCALE GENOMIC DNA]</scope>
    <source>
        <strain evidence="3 4">MAD-698-R-SB12</strain>
    </source>
</reference>
<name>A0A1X6MYS6_9APHY</name>
<feature type="region of interest" description="Disordered" evidence="1">
    <location>
        <begin position="48"/>
        <end position="75"/>
    </location>
</feature>